<dbReference type="SUPFAM" id="SSF111331">
    <property type="entry name" value="NAD kinase/diacylglycerol kinase-like"/>
    <property type="match status" value="1"/>
</dbReference>
<evidence type="ECO:0000313" key="12">
    <source>
        <dbReference type="EMBL" id="KMZ68550.1"/>
    </source>
</evidence>
<dbReference type="PANTHER" id="PTHR11255:SF104">
    <property type="entry name" value="DIACYLGLYCEROL KINASE 2"/>
    <property type="match status" value="1"/>
</dbReference>
<dbReference type="SMART" id="SM00046">
    <property type="entry name" value="DAGKc"/>
    <property type="match status" value="1"/>
</dbReference>
<keyword evidence="4 8" id="KW-0547">Nucleotide-binding</keyword>
<organism evidence="12 13">
    <name type="scientific">Zostera marina</name>
    <name type="common">Eelgrass</name>
    <dbReference type="NCBI Taxonomy" id="29655"/>
    <lineage>
        <taxon>Eukaryota</taxon>
        <taxon>Viridiplantae</taxon>
        <taxon>Streptophyta</taxon>
        <taxon>Embryophyta</taxon>
        <taxon>Tracheophyta</taxon>
        <taxon>Spermatophyta</taxon>
        <taxon>Magnoliopsida</taxon>
        <taxon>Liliopsida</taxon>
        <taxon>Zosteraceae</taxon>
        <taxon>Zostera</taxon>
    </lineage>
</organism>
<dbReference type="Pfam" id="PF00781">
    <property type="entry name" value="DAGK_cat"/>
    <property type="match status" value="1"/>
</dbReference>
<reference evidence="13" key="1">
    <citation type="journal article" date="2016" name="Nature">
        <title>The genome of the seagrass Zostera marina reveals angiosperm adaptation to the sea.</title>
        <authorList>
            <person name="Olsen J.L."/>
            <person name="Rouze P."/>
            <person name="Verhelst B."/>
            <person name="Lin Y.-C."/>
            <person name="Bayer T."/>
            <person name="Collen J."/>
            <person name="Dattolo E."/>
            <person name="De Paoli E."/>
            <person name="Dittami S."/>
            <person name="Maumus F."/>
            <person name="Michel G."/>
            <person name="Kersting A."/>
            <person name="Lauritano C."/>
            <person name="Lohaus R."/>
            <person name="Toepel M."/>
            <person name="Tonon T."/>
            <person name="Vanneste K."/>
            <person name="Amirebrahimi M."/>
            <person name="Brakel J."/>
            <person name="Bostroem C."/>
            <person name="Chovatia M."/>
            <person name="Grimwood J."/>
            <person name="Jenkins J.W."/>
            <person name="Jueterbock A."/>
            <person name="Mraz A."/>
            <person name="Stam W.T."/>
            <person name="Tice H."/>
            <person name="Bornberg-Bauer E."/>
            <person name="Green P.J."/>
            <person name="Pearson G.A."/>
            <person name="Procaccini G."/>
            <person name="Duarte C.M."/>
            <person name="Schmutz J."/>
            <person name="Reusch T.B.H."/>
            <person name="Van de Peer Y."/>
        </authorList>
    </citation>
    <scope>NUCLEOTIDE SEQUENCE [LARGE SCALE GENOMIC DNA]</scope>
    <source>
        <strain evidence="13">cv. Finnish</strain>
    </source>
</reference>
<evidence type="ECO:0000313" key="13">
    <source>
        <dbReference type="Proteomes" id="UP000036987"/>
    </source>
</evidence>
<dbReference type="Gene3D" id="3.30.60.20">
    <property type="match status" value="1"/>
</dbReference>
<keyword evidence="7" id="KW-0346">Stress response</keyword>
<evidence type="ECO:0000256" key="2">
    <source>
        <dbReference type="ARBA" id="ARBA00022679"/>
    </source>
</evidence>
<dbReference type="PROSITE" id="PS50081">
    <property type="entry name" value="ZF_DAG_PE_2"/>
    <property type="match status" value="1"/>
</dbReference>
<dbReference type="InterPro" id="IPR000756">
    <property type="entry name" value="Diacylglycerol_kin_accessory"/>
</dbReference>
<protein>
    <recommendedName>
        <fullName evidence="8">Diacylglycerol kinase</fullName>
        <shortName evidence="8">DAG kinase</shortName>
        <ecNumber evidence="8">2.7.1.107</ecNumber>
    </recommendedName>
</protein>
<evidence type="ECO:0000256" key="4">
    <source>
        <dbReference type="ARBA" id="ARBA00022741"/>
    </source>
</evidence>
<evidence type="ECO:0000256" key="1">
    <source>
        <dbReference type="ARBA" id="ARBA00009280"/>
    </source>
</evidence>
<dbReference type="PANTHER" id="PTHR11255">
    <property type="entry name" value="DIACYLGLYCEROL KINASE"/>
    <property type="match status" value="1"/>
</dbReference>
<dbReference type="FunFam" id="2.60.200.40:FF:000006">
    <property type="entry name" value="Diacylglycerol kinase"/>
    <property type="match status" value="1"/>
</dbReference>
<dbReference type="SMART" id="SM00045">
    <property type="entry name" value="DAGKa"/>
    <property type="match status" value="1"/>
</dbReference>
<dbReference type="GO" id="GO:0005524">
    <property type="term" value="F:ATP binding"/>
    <property type="evidence" value="ECO:0007669"/>
    <property type="project" value="UniProtKB-KW"/>
</dbReference>
<keyword evidence="9" id="KW-0812">Transmembrane</keyword>
<evidence type="ECO:0000256" key="9">
    <source>
        <dbReference type="SAM" id="Phobius"/>
    </source>
</evidence>
<dbReference type="InterPro" id="IPR016064">
    <property type="entry name" value="NAD/diacylglycerol_kinase_sf"/>
</dbReference>
<proteinExistence type="inferred from homology"/>
<feature type="domain" description="DAGKc" evidence="11">
    <location>
        <begin position="296"/>
        <end position="435"/>
    </location>
</feature>
<evidence type="ECO:0000256" key="7">
    <source>
        <dbReference type="ARBA" id="ARBA00023016"/>
    </source>
</evidence>
<evidence type="ECO:0000256" key="3">
    <source>
        <dbReference type="ARBA" id="ARBA00022737"/>
    </source>
</evidence>
<dbReference type="OrthoDB" id="242257at2759"/>
<comment type="caution">
    <text evidence="12">The sequence shown here is derived from an EMBL/GenBank/DDBJ whole genome shotgun (WGS) entry which is preliminary data.</text>
</comment>
<dbReference type="Gene3D" id="3.40.50.10330">
    <property type="entry name" value="Probable inorganic polyphosphate/atp-NAD kinase, domain 1"/>
    <property type="match status" value="1"/>
</dbReference>
<keyword evidence="3" id="KW-0677">Repeat</keyword>
<dbReference type="InterPro" id="IPR002219">
    <property type="entry name" value="PKC_DAG/PE"/>
</dbReference>
<accession>A0A0K9PJY6</accession>
<dbReference type="GO" id="GO:0035556">
    <property type="term" value="P:intracellular signal transduction"/>
    <property type="evidence" value="ECO:0000318"/>
    <property type="project" value="GO_Central"/>
</dbReference>
<dbReference type="EC" id="2.7.1.107" evidence="8"/>
<dbReference type="CDD" id="cd00029">
    <property type="entry name" value="C1"/>
    <property type="match status" value="1"/>
</dbReference>
<keyword evidence="9" id="KW-1133">Transmembrane helix</keyword>
<evidence type="ECO:0000256" key="5">
    <source>
        <dbReference type="ARBA" id="ARBA00022777"/>
    </source>
</evidence>
<feature type="domain" description="Phorbol-ester/DAG-type" evidence="10">
    <location>
        <begin position="71"/>
        <end position="132"/>
    </location>
</feature>
<dbReference type="InterPro" id="IPR001206">
    <property type="entry name" value="Diacylglycerol_kinase_cat_dom"/>
</dbReference>
<keyword evidence="13" id="KW-1185">Reference proteome</keyword>
<comment type="similarity">
    <text evidence="1 8">Belongs to the eukaryotic diacylglycerol kinase family.</text>
</comment>
<gene>
    <name evidence="12" type="ORF">ZOSMA_237G00110</name>
</gene>
<dbReference type="STRING" id="29655.A0A0K9PJY6"/>
<feature type="transmembrane region" description="Helical" evidence="9">
    <location>
        <begin position="20"/>
        <end position="40"/>
    </location>
</feature>
<name>A0A0K9PJY6_ZOSMR</name>
<dbReference type="GO" id="GO:0046486">
    <property type="term" value="P:glycerolipid metabolic process"/>
    <property type="evidence" value="ECO:0000318"/>
    <property type="project" value="GO_Central"/>
</dbReference>
<dbReference type="Proteomes" id="UP000036987">
    <property type="component" value="Unassembled WGS sequence"/>
</dbReference>
<dbReference type="Pfam" id="PF00609">
    <property type="entry name" value="DAGK_acc"/>
    <property type="match status" value="1"/>
</dbReference>
<dbReference type="EMBL" id="LFYR01000834">
    <property type="protein sequence ID" value="KMZ68550.1"/>
    <property type="molecule type" value="Genomic_DNA"/>
</dbReference>
<dbReference type="FunFam" id="3.40.50.10330:FF:000006">
    <property type="entry name" value="Diacylglycerol kinase"/>
    <property type="match status" value="1"/>
</dbReference>
<dbReference type="AlphaFoldDB" id="A0A0K9PJY6"/>
<dbReference type="PROSITE" id="PS50146">
    <property type="entry name" value="DAGK"/>
    <property type="match status" value="1"/>
</dbReference>
<dbReference type="OMA" id="MQPDCER"/>
<dbReference type="SMART" id="SM00109">
    <property type="entry name" value="C1"/>
    <property type="match status" value="2"/>
</dbReference>
<evidence type="ECO:0000259" key="10">
    <source>
        <dbReference type="PROSITE" id="PS50081"/>
    </source>
</evidence>
<dbReference type="InterPro" id="IPR017438">
    <property type="entry name" value="ATP-NAD_kinase_N"/>
</dbReference>
<evidence type="ECO:0000256" key="8">
    <source>
        <dbReference type="RuleBase" id="RU361128"/>
    </source>
</evidence>
<dbReference type="GO" id="GO:0004143">
    <property type="term" value="F:ATP-dependent diacylglycerol kinase activity"/>
    <property type="evidence" value="ECO:0000318"/>
    <property type="project" value="GO_Central"/>
</dbReference>
<keyword evidence="9" id="KW-0472">Membrane</keyword>
<keyword evidence="5 8" id="KW-0418">Kinase</keyword>
<keyword evidence="6 8" id="KW-0067">ATP-binding</keyword>
<evidence type="ECO:0000259" key="11">
    <source>
        <dbReference type="PROSITE" id="PS50146"/>
    </source>
</evidence>
<sequence length="670" mass="75287">MDFIFSATQIIPRCGVSALIVFGWMVTALFGLFAVIYAFLKWQKEASLNWVKSAARAKKKLWKKLNSTASAHIWIAENSYGQKSSTCCVCLNSIVSPQTTSSKESWYSHFHRCTVCGAVSHPTCSPFAIKDCKCVAQAGSIYLLHHWTEKWAKLDCNVDLYSFCYYCDEPCGIPFLEFSPIWHCLWCQRHIHVNCHAKLRKETRNICDLGSLKKLIISPLYVKEISDNQNSGVLTSFKENGVASTFRSRMRRRKNKSGNKNITLQSMFNELVGLDKSQNTTTSGQIKKYKIVDLPQDARPLLVFINAKSGAQYGPLLRRRLNLLLNPVQVCELSSTQGPEIGLELFSDVQYFRILVCGGDGTVSWVLDAIEKHNFESPPPVAILPLGTGNDLSRVLKWGQGLSSVEGQGGVASALKHIDRAAVTMLDMWNVAIKEKKFKSSVYQERKKFMKNYLGIGCDAKVAYDFHMNREENPEKFYSQFVNKLRYAKEGAKDIVDRTCADLPHHLHLEVDGIAIEIPKNAEGVLVLNIGSYMGGVDLWQNDYDHDDDFCLQSMHDKILEVVCISGTWHLGKLQVGLSQATRLAQGKAIKFFIKNPFPIQIDGEPWIQRPGCLEITHHGQVFMLRKASEEPTGHAAAIITDVLVKAECDGLITASQKKFLLQQMALRFS</sequence>
<dbReference type="GO" id="GO:0007200">
    <property type="term" value="P:phospholipase C-activating G protein-coupled receptor signaling pathway"/>
    <property type="evidence" value="ECO:0007669"/>
    <property type="project" value="InterPro"/>
</dbReference>
<dbReference type="InterPro" id="IPR037607">
    <property type="entry name" value="DGK"/>
</dbReference>
<keyword evidence="2 8" id="KW-0808">Transferase</keyword>
<evidence type="ECO:0000256" key="6">
    <source>
        <dbReference type="ARBA" id="ARBA00022840"/>
    </source>
</evidence>
<comment type="catalytic activity">
    <reaction evidence="8">
        <text>a 1,2-diacyl-sn-glycerol + ATP = a 1,2-diacyl-sn-glycero-3-phosphate + ADP + H(+)</text>
        <dbReference type="Rhea" id="RHEA:10272"/>
        <dbReference type="ChEBI" id="CHEBI:15378"/>
        <dbReference type="ChEBI" id="CHEBI:17815"/>
        <dbReference type="ChEBI" id="CHEBI:30616"/>
        <dbReference type="ChEBI" id="CHEBI:58608"/>
        <dbReference type="ChEBI" id="CHEBI:456216"/>
        <dbReference type="EC" id="2.7.1.107"/>
    </reaction>
</comment>
<dbReference type="GO" id="GO:0016020">
    <property type="term" value="C:membrane"/>
    <property type="evidence" value="ECO:0000318"/>
    <property type="project" value="GO_Central"/>
</dbReference>
<dbReference type="Gene3D" id="2.60.200.40">
    <property type="match status" value="1"/>
</dbReference>